<name>A0ABV1EG88_9FIRM</name>
<comment type="caution">
    <text evidence="2">The sequence shown here is derived from an EMBL/GenBank/DDBJ whole genome shotgun (WGS) entry which is preliminary data.</text>
</comment>
<evidence type="ECO:0000256" key="1">
    <source>
        <dbReference type="SAM" id="Phobius"/>
    </source>
</evidence>
<organism evidence="2 3">
    <name type="scientific">Coprococcus ammoniilyticus</name>
    <dbReference type="NCBI Taxonomy" id="2981785"/>
    <lineage>
        <taxon>Bacteria</taxon>
        <taxon>Bacillati</taxon>
        <taxon>Bacillota</taxon>
        <taxon>Clostridia</taxon>
        <taxon>Lachnospirales</taxon>
        <taxon>Lachnospiraceae</taxon>
        <taxon>Coprococcus</taxon>
    </lineage>
</organism>
<accession>A0ABV1EG88</accession>
<gene>
    <name evidence="2" type="ORF">AAAT04_05955</name>
</gene>
<proteinExistence type="predicted"/>
<feature type="transmembrane region" description="Helical" evidence="1">
    <location>
        <begin position="127"/>
        <end position="145"/>
    </location>
</feature>
<keyword evidence="1" id="KW-0472">Membrane</keyword>
<dbReference type="RefSeq" id="WP_173789046.1">
    <property type="nucleotide sequence ID" value="NZ_JBBNFM010000003.1"/>
</dbReference>
<feature type="transmembrane region" description="Helical" evidence="1">
    <location>
        <begin position="71"/>
        <end position="90"/>
    </location>
</feature>
<sequence length="158" mass="18495">MRKNIYLIKIFILLHAPFGQRMQFVKEIRRSIDDKLDSGMTIDEVFEELGEASALTEEYNDIGMRQQTKEYVWMILWILVGICLGVLLVIDGYTLYIGYHEINQYIAPTGYEWIDFRPKAGGTWGKVIVESIGFCICMGNVIYHYKRRRNAKKKDNEL</sequence>
<reference evidence="2 3" key="1">
    <citation type="submission" date="2024-04" db="EMBL/GenBank/DDBJ databases">
        <title>Human intestinal bacterial collection.</title>
        <authorList>
            <person name="Pauvert C."/>
            <person name="Hitch T.C.A."/>
            <person name="Clavel T."/>
        </authorList>
    </citation>
    <scope>NUCLEOTIDE SEQUENCE [LARGE SCALE GENOMIC DNA]</scope>
    <source>
        <strain evidence="2 3">CLA-AA-H141</strain>
    </source>
</reference>
<protein>
    <submittedName>
        <fullName evidence="2">Uncharacterized protein</fullName>
    </submittedName>
</protein>
<evidence type="ECO:0000313" key="3">
    <source>
        <dbReference type="Proteomes" id="UP001482186"/>
    </source>
</evidence>
<dbReference type="Proteomes" id="UP001482186">
    <property type="component" value="Unassembled WGS sequence"/>
</dbReference>
<keyword evidence="1" id="KW-0812">Transmembrane</keyword>
<dbReference type="EMBL" id="JBBNFM010000003">
    <property type="protein sequence ID" value="MEQ2453592.1"/>
    <property type="molecule type" value="Genomic_DNA"/>
</dbReference>
<keyword evidence="3" id="KW-1185">Reference proteome</keyword>
<keyword evidence="1" id="KW-1133">Transmembrane helix</keyword>
<evidence type="ECO:0000313" key="2">
    <source>
        <dbReference type="EMBL" id="MEQ2453592.1"/>
    </source>
</evidence>